<name>A0AAU6S599_9CIRC</name>
<keyword evidence="11" id="KW-0946">Virion</keyword>
<keyword evidence="7" id="KW-1048">Host nucleus</keyword>
<evidence type="ECO:0000256" key="1">
    <source>
        <dbReference type="ARBA" id="ARBA00004147"/>
    </source>
</evidence>
<evidence type="ECO:0000313" key="16">
    <source>
        <dbReference type="EMBL" id="WZK92899.1"/>
    </source>
</evidence>
<evidence type="ECO:0000256" key="12">
    <source>
        <dbReference type="ARBA" id="ARBA00022890"/>
    </source>
</evidence>
<evidence type="ECO:0000256" key="2">
    <source>
        <dbReference type="ARBA" id="ARBA00004328"/>
    </source>
</evidence>
<protein>
    <submittedName>
        <fullName evidence="16">Capsid protein</fullName>
    </submittedName>
</protein>
<comment type="subcellular location">
    <subcellularLocation>
        <location evidence="1">Host nucleus</location>
    </subcellularLocation>
    <subcellularLocation>
        <location evidence="2">Virion</location>
    </subcellularLocation>
</comment>
<comment type="subunit">
    <text evidence="15">Homomultimer. Assembles in the nucleus, presumably in an immature form, then migrates to the cytoplasm once assembled as mature virion. Interacts with Rep; this interaction relocates Rep into the nucleus.</text>
</comment>
<keyword evidence="14" id="KW-1160">Virus entry into host cell</keyword>
<evidence type="ECO:0000256" key="7">
    <source>
        <dbReference type="ARBA" id="ARBA00022562"/>
    </source>
</evidence>
<dbReference type="GO" id="GO:0019062">
    <property type="term" value="P:virion attachment to host cell"/>
    <property type="evidence" value="ECO:0007669"/>
    <property type="project" value="UniProtKB-KW"/>
</dbReference>
<keyword evidence="12" id="KW-1164">Virus endocytosis by host</keyword>
<reference evidence="16" key="1">
    <citation type="journal article" date="2024" name="Microbiol. Spectr.">
        <title>Full-genome sequencing of dozens of new DNA viruses found in Spanish bat feces.</title>
        <authorList>
            <person name="Buigues J."/>
            <person name="Vinals A."/>
            <person name="Martinez-Recio R."/>
            <person name="Monros J.S."/>
            <person name="Sanjuan R."/>
            <person name="Cuevas J.M."/>
        </authorList>
    </citation>
    <scope>NUCLEOTIDE SEQUENCE</scope>
    <source>
        <strain evidence="16">MAVG11</strain>
    </source>
</reference>
<evidence type="ECO:0000256" key="11">
    <source>
        <dbReference type="ARBA" id="ARBA00022844"/>
    </source>
</evidence>
<dbReference type="InterPro" id="IPR038652">
    <property type="entry name" value="Circovirus_capsid_sf"/>
</dbReference>
<organism evidence="16">
    <name type="scientific">Myotis mistacinus feces associated cyclovirus 2</name>
    <dbReference type="NCBI Taxonomy" id="3139994"/>
    <lineage>
        <taxon>Viruses</taxon>
        <taxon>Monodnaviria</taxon>
        <taxon>Shotokuvirae</taxon>
        <taxon>Cressdnaviricota</taxon>
        <taxon>Arfiviricetes</taxon>
        <taxon>Cirlivirales</taxon>
        <taxon>Circoviridae</taxon>
        <taxon>Cyclovirus</taxon>
    </lineage>
</organism>
<keyword evidence="5" id="KW-1163">Viral penetration into host nucleus</keyword>
<dbReference type="EMBL" id="PP410084">
    <property type="protein sequence ID" value="WZK92899.1"/>
    <property type="molecule type" value="Genomic_DNA"/>
</dbReference>
<comment type="similarity">
    <text evidence="3">Belongs to the circoviridae capsid protein family.</text>
</comment>
<dbReference type="GO" id="GO:0039615">
    <property type="term" value="C:T=1 icosahedral viral capsid"/>
    <property type="evidence" value="ECO:0007669"/>
    <property type="project" value="UniProtKB-KW"/>
</dbReference>
<reference evidence="16" key="2">
    <citation type="submission" date="2024-02" db="EMBL/GenBank/DDBJ databases">
        <authorList>
            <person name="Buigues J."/>
            <person name="Vinals A."/>
            <person name="Martinez-Recio R."/>
            <person name="S Monros J."/>
            <person name="Sanjuan R."/>
            <person name="Cuevas J.M."/>
        </authorList>
    </citation>
    <scope>NUCLEOTIDE SEQUENCE</scope>
    <source>
        <strain evidence="16">MAVG11</strain>
    </source>
</reference>
<evidence type="ECO:0000256" key="10">
    <source>
        <dbReference type="ARBA" id="ARBA00022804"/>
    </source>
</evidence>
<dbReference type="Gene3D" id="2.60.120.950">
    <property type="entry name" value="Circovirus capsid protein"/>
    <property type="match status" value="1"/>
</dbReference>
<evidence type="ECO:0000256" key="5">
    <source>
        <dbReference type="ARBA" id="ARBA00022524"/>
    </source>
</evidence>
<evidence type="ECO:0000256" key="14">
    <source>
        <dbReference type="ARBA" id="ARBA00023296"/>
    </source>
</evidence>
<evidence type="ECO:0000256" key="3">
    <source>
        <dbReference type="ARBA" id="ARBA00010301"/>
    </source>
</evidence>
<evidence type="ECO:0000256" key="6">
    <source>
        <dbReference type="ARBA" id="ARBA00022561"/>
    </source>
</evidence>
<dbReference type="GO" id="GO:0042025">
    <property type="term" value="C:host cell nucleus"/>
    <property type="evidence" value="ECO:0007669"/>
    <property type="project" value="UniProtKB-SubCell"/>
</dbReference>
<dbReference type="GO" id="GO:0075509">
    <property type="term" value="P:endocytosis involved in viral entry into host cell"/>
    <property type="evidence" value="ECO:0007669"/>
    <property type="project" value="UniProtKB-KW"/>
</dbReference>
<evidence type="ECO:0000256" key="15">
    <source>
        <dbReference type="ARBA" id="ARBA00046863"/>
    </source>
</evidence>
<keyword evidence="9" id="KW-1162">Viral penetration into host cytoplasm</keyword>
<proteinExistence type="inferred from homology"/>
<keyword evidence="10" id="KW-1161">Viral attachment to host cell</keyword>
<sequence>MYRRTLRRQRRRRYRRSRLTRFRSRLRRYNQRALTRRFLRSGSQFFTRLFYRLPVAPLNGVSVNYGPSIALFDFFDFAELAAHWARCRLWKMVVKVTPHVTESLLGNAVGNHCICPYYQDQTVGPNNKLNRSYDNIMSIPSAKHSRGTNPLTLTVIPAVSDALGSFTNSSLNNQINAGFKRRPLINCNRGQRYALDIYGFLYTHQGTLQASSTNILNVDLEVTLYCTFYNFNYELTRPTQ</sequence>
<evidence type="ECO:0000256" key="8">
    <source>
        <dbReference type="ARBA" id="ARBA00022581"/>
    </source>
</evidence>
<evidence type="ECO:0000256" key="4">
    <source>
        <dbReference type="ARBA" id="ARBA00022431"/>
    </source>
</evidence>
<dbReference type="GO" id="GO:0043657">
    <property type="term" value="C:host cell"/>
    <property type="evidence" value="ECO:0007669"/>
    <property type="project" value="GOC"/>
</dbReference>
<dbReference type="GO" id="GO:0075732">
    <property type="term" value="P:viral penetration into host nucleus"/>
    <property type="evidence" value="ECO:0007669"/>
    <property type="project" value="UniProtKB-KW"/>
</dbReference>
<evidence type="ECO:0000256" key="9">
    <source>
        <dbReference type="ARBA" id="ARBA00022595"/>
    </source>
</evidence>
<keyword evidence="8" id="KW-0945">Host-virus interaction</keyword>
<dbReference type="Pfam" id="PF02443">
    <property type="entry name" value="Circo_capsid"/>
    <property type="match status" value="1"/>
</dbReference>
<keyword evidence="4" id="KW-1140">T=1 icosahedral capsid protein</keyword>
<keyword evidence="6" id="KW-0167">Capsid protein</keyword>
<dbReference type="GO" id="GO:0019069">
    <property type="term" value="P:viral capsid assembly"/>
    <property type="evidence" value="ECO:0007669"/>
    <property type="project" value="InterPro"/>
</dbReference>
<keyword evidence="13" id="KW-0238">DNA-binding</keyword>
<evidence type="ECO:0000256" key="13">
    <source>
        <dbReference type="ARBA" id="ARBA00023125"/>
    </source>
</evidence>
<dbReference type="InterPro" id="IPR003383">
    <property type="entry name" value="Circovirus_capsid"/>
</dbReference>
<dbReference type="GO" id="GO:0003677">
    <property type="term" value="F:DNA binding"/>
    <property type="evidence" value="ECO:0007669"/>
    <property type="project" value="UniProtKB-KW"/>
</dbReference>
<accession>A0AAU6S599</accession>